<dbReference type="SUPFAM" id="SSF46689">
    <property type="entry name" value="Homeodomain-like"/>
    <property type="match status" value="1"/>
</dbReference>
<gene>
    <name evidence="6" type="ORF">GCM10009539_38020</name>
</gene>
<dbReference type="Proteomes" id="UP001500967">
    <property type="component" value="Unassembled WGS sequence"/>
</dbReference>
<evidence type="ECO:0000256" key="3">
    <source>
        <dbReference type="ARBA" id="ARBA00023163"/>
    </source>
</evidence>
<dbReference type="InterPro" id="IPR001647">
    <property type="entry name" value="HTH_TetR"/>
</dbReference>
<keyword evidence="3" id="KW-0804">Transcription</keyword>
<dbReference type="PANTHER" id="PTHR30055:SF234">
    <property type="entry name" value="HTH-TYPE TRANSCRIPTIONAL REGULATOR BETI"/>
    <property type="match status" value="1"/>
</dbReference>
<keyword evidence="7" id="KW-1185">Reference proteome</keyword>
<name>A0ABN0UGB6_9ACTN</name>
<comment type="caution">
    <text evidence="6">The sequence shown here is derived from an EMBL/GenBank/DDBJ whole genome shotgun (WGS) entry which is preliminary data.</text>
</comment>
<evidence type="ECO:0000313" key="7">
    <source>
        <dbReference type="Proteomes" id="UP001500967"/>
    </source>
</evidence>
<sequence length="192" mass="20260">MSSQVSTLPRQSLNARQTQTLERLFAAASEVLTEVGHEALTIRMVAGRAGVSAATAYTYVASKDHLFAELFCRLLAADTGPAPTGATPTARLQETTRHLALLIGTSPALAAATTKSLLGEDPQVRRLRLRIGAAFVVRFRAALGDAADPWVLESVTLAFFGALLQAGMGLVSYADLAPRLDQVVAVIMKGNA</sequence>
<dbReference type="InterPro" id="IPR050109">
    <property type="entry name" value="HTH-type_TetR-like_transc_reg"/>
</dbReference>
<dbReference type="PANTHER" id="PTHR30055">
    <property type="entry name" value="HTH-TYPE TRANSCRIPTIONAL REGULATOR RUTR"/>
    <property type="match status" value="1"/>
</dbReference>
<evidence type="ECO:0000256" key="4">
    <source>
        <dbReference type="PROSITE-ProRule" id="PRU00335"/>
    </source>
</evidence>
<evidence type="ECO:0000313" key="6">
    <source>
        <dbReference type="EMBL" id="GAA0249177.1"/>
    </source>
</evidence>
<evidence type="ECO:0000259" key="5">
    <source>
        <dbReference type="PROSITE" id="PS50977"/>
    </source>
</evidence>
<dbReference type="PRINTS" id="PR00455">
    <property type="entry name" value="HTHTETR"/>
</dbReference>
<dbReference type="InterPro" id="IPR009057">
    <property type="entry name" value="Homeodomain-like_sf"/>
</dbReference>
<protein>
    <submittedName>
        <fullName evidence="6">TetR/AcrR family transcriptional regulator</fullName>
    </submittedName>
</protein>
<dbReference type="EMBL" id="BAAAGX010000015">
    <property type="protein sequence ID" value="GAA0249177.1"/>
    <property type="molecule type" value="Genomic_DNA"/>
</dbReference>
<feature type="domain" description="HTH tetR-type" evidence="5">
    <location>
        <begin position="18"/>
        <end position="78"/>
    </location>
</feature>
<dbReference type="RefSeq" id="WP_344650185.1">
    <property type="nucleotide sequence ID" value="NZ_BAAAGX010000015.1"/>
</dbReference>
<feature type="DNA-binding region" description="H-T-H motif" evidence="4">
    <location>
        <begin position="41"/>
        <end position="60"/>
    </location>
</feature>
<dbReference type="Gene3D" id="1.10.357.10">
    <property type="entry name" value="Tetracycline Repressor, domain 2"/>
    <property type="match status" value="1"/>
</dbReference>
<keyword evidence="2 4" id="KW-0238">DNA-binding</keyword>
<organism evidence="6 7">
    <name type="scientific">Cryptosporangium japonicum</name>
    <dbReference type="NCBI Taxonomy" id="80872"/>
    <lineage>
        <taxon>Bacteria</taxon>
        <taxon>Bacillati</taxon>
        <taxon>Actinomycetota</taxon>
        <taxon>Actinomycetes</taxon>
        <taxon>Cryptosporangiales</taxon>
        <taxon>Cryptosporangiaceae</taxon>
        <taxon>Cryptosporangium</taxon>
    </lineage>
</organism>
<evidence type="ECO:0000256" key="1">
    <source>
        <dbReference type="ARBA" id="ARBA00023015"/>
    </source>
</evidence>
<dbReference type="Pfam" id="PF00440">
    <property type="entry name" value="TetR_N"/>
    <property type="match status" value="1"/>
</dbReference>
<proteinExistence type="predicted"/>
<dbReference type="PROSITE" id="PS50977">
    <property type="entry name" value="HTH_TETR_2"/>
    <property type="match status" value="1"/>
</dbReference>
<keyword evidence="1" id="KW-0805">Transcription regulation</keyword>
<reference evidence="6 7" key="1">
    <citation type="journal article" date="2019" name="Int. J. Syst. Evol. Microbiol.">
        <title>The Global Catalogue of Microorganisms (GCM) 10K type strain sequencing project: providing services to taxonomists for standard genome sequencing and annotation.</title>
        <authorList>
            <consortium name="The Broad Institute Genomics Platform"/>
            <consortium name="The Broad Institute Genome Sequencing Center for Infectious Disease"/>
            <person name="Wu L."/>
            <person name="Ma J."/>
        </authorList>
    </citation>
    <scope>NUCLEOTIDE SEQUENCE [LARGE SCALE GENOMIC DNA]</scope>
    <source>
        <strain evidence="6 7">JCM 10425</strain>
    </source>
</reference>
<accession>A0ABN0UGB6</accession>
<evidence type="ECO:0000256" key="2">
    <source>
        <dbReference type="ARBA" id="ARBA00023125"/>
    </source>
</evidence>